<dbReference type="VEuPathDB" id="FungiDB:PTTG_04000"/>
<evidence type="ECO:0000313" key="4">
    <source>
        <dbReference type="Proteomes" id="UP000005240"/>
    </source>
</evidence>
<dbReference type="PANTHER" id="PTHR33096">
    <property type="entry name" value="CXC2 DOMAIN-CONTAINING PROTEIN"/>
    <property type="match status" value="1"/>
</dbReference>
<feature type="compositionally biased region" description="Acidic residues" evidence="1">
    <location>
        <begin position="739"/>
        <end position="758"/>
    </location>
</feature>
<dbReference type="EnsemblFungi" id="PTTG_04000-t43_1">
    <property type="protein sequence ID" value="PTTG_04000-t43_1-p1"/>
    <property type="gene ID" value="PTTG_04000"/>
</dbReference>
<name>A0A180GV87_PUCT1</name>
<keyword evidence="4" id="KW-1185">Reference proteome</keyword>
<dbReference type="AlphaFoldDB" id="A0A180GV87"/>
<dbReference type="STRING" id="630390.A0A180GV87"/>
<organism evidence="2">
    <name type="scientific">Puccinia triticina (isolate 1-1 / race 1 (BBBD))</name>
    <name type="common">Brown leaf rust fungus</name>
    <dbReference type="NCBI Taxonomy" id="630390"/>
    <lineage>
        <taxon>Eukaryota</taxon>
        <taxon>Fungi</taxon>
        <taxon>Dikarya</taxon>
        <taxon>Basidiomycota</taxon>
        <taxon>Pucciniomycotina</taxon>
        <taxon>Pucciniomycetes</taxon>
        <taxon>Pucciniales</taxon>
        <taxon>Pucciniaceae</taxon>
        <taxon>Puccinia</taxon>
    </lineage>
</organism>
<feature type="region of interest" description="Disordered" evidence="1">
    <location>
        <begin position="730"/>
        <end position="758"/>
    </location>
</feature>
<proteinExistence type="predicted"/>
<dbReference type="PANTHER" id="PTHR33096:SF1">
    <property type="entry name" value="CXC1-LIKE CYSTEINE CLUSTER ASSOCIATED WITH KDZ TRANSPOSASES DOMAIN-CONTAINING PROTEIN"/>
    <property type="match status" value="1"/>
</dbReference>
<dbReference type="InterPro" id="IPR040521">
    <property type="entry name" value="KDZ"/>
</dbReference>
<feature type="region of interest" description="Disordered" evidence="1">
    <location>
        <begin position="245"/>
        <end position="267"/>
    </location>
</feature>
<sequence>MATGSKILRNTRKTINNTINEIQCFKSTQLITAFVAMLKEGSKSVISGHISKLKLHQHFSFNKKPPLTSHINDHDTQSHSANVSLMSSDCYTMVTLPHPPTRHEQLSPSNLSNSITSSGKHQPYLPRLLLKACLHSWIPVAPDHFSHGAPISESGTFRKILSDGLQLSAADCWADKCPQCFGPSLNEVKADPNEPDFIIALDGNFQQRHYAHASKDNPREDQYPLSFIKPLEIVTDKQALEDSESLAQGINPPCSDSHKAANDSRDGSTWDKCDDSGLFASACRHDAPLLFVNIFKSGEKLYYPVSIIQTVLESFPERKVGILYDLGCHLETHMRKAQADYHSKQLLEMTAQWLSNKLKNAKIVGDEARRFLDTLHQQQNPHSPGGHQNYTNEFLEEQWVLEKQYHRTTNFTLKNSRLELGRLLCLQDKLDAAWGAMALTPHQALARATACATLTEQIRTARERLGTYYLTDRMTQEESELLVKVWHAKTKIRRRFLALIEEKQPLLCVRRAGETTTLDRPPLPEMEYSELLALQTDDNFWNNGIFTNANEPWAIDEATKKGIRQLAYLKQSIEEQRRLGWETRRAMQWAIERHQLLKTVLQTVLQLLRNPEAEALPIPQDVQNLVKHAQLATLPSVLDRLKVAKLVIHAAYIKILNIQLAWHPHITDILSRTASQPQDGNILQPWNSQMSFIYRFHRMGLLSGVPGDICEGIISDTTLELSPDIAAAGPLPLDRLPADDEDEDNNDEEDQQENDLEDALATNLLLSLGTSSAL</sequence>
<evidence type="ECO:0000256" key="1">
    <source>
        <dbReference type="SAM" id="MobiDB-lite"/>
    </source>
</evidence>
<gene>
    <name evidence="2" type="ORF">PTTG_04000</name>
</gene>
<dbReference type="Proteomes" id="UP000005240">
    <property type="component" value="Unassembled WGS sequence"/>
</dbReference>
<reference evidence="2" key="1">
    <citation type="submission" date="2009-11" db="EMBL/GenBank/DDBJ databases">
        <authorList>
            <consortium name="The Broad Institute Genome Sequencing Platform"/>
            <person name="Ward D."/>
            <person name="Feldgarden M."/>
            <person name="Earl A."/>
            <person name="Young S.K."/>
            <person name="Zeng Q."/>
            <person name="Koehrsen M."/>
            <person name="Alvarado L."/>
            <person name="Berlin A."/>
            <person name="Bochicchio J."/>
            <person name="Borenstein D."/>
            <person name="Chapman S.B."/>
            <person name="Chen Z."/>
            <person name="Engels R."/>
            <person name="Freedman E."/>
            <person name="Gellesch M."/>
            <person name="Goldberg J."/>
            <person name="Griggs A."/>
            <person name="Gujja S."/>
            <person name="Heilman E."/>
            <person name="Heiman D."/>
            <person name="Hepburn T."/>
            <person name="Howarth C."/>
            <person name="Jen D."/>
            <person name="Larson L."/>
            <person name="Lewis B."/>
            <person name="Mehta T."/>
            <person name="Park D."/>
            <person name="Pearson M."/>
            <person name="Roberts A."/>
            <person name="Saif S."/>
            <person name="Shea T."/>
            <person name="Shenoy N."/>
            <person name="Sisk P."/>
            <person name="Stolte C."/>
            <person name="Sykes S."/>
            <person name="Thomson T."/>
            <person name="Walk T."/>
            <person name="White J."/>
            <person name="Yandava C."/>
            <person name="Izard J."/>
            <person name="Baranova O.V."/>
            <person name="Blanton J.M."/>
            <person name="Tanner A.C."/>
            <person name="Dewhirst F.E."/>
            <person name="Haas B."/>
            <person name="Nusbaum C."/>
            <person name="Birren B."/>
        </authorList>
    </citation>
    <scope>NUCLEOTIDE SEQUENCE [LARGE SCALE GENOMIC DNA]</scope>
    <source>
        <strain evidence="2">1-1 BBBD Race 1</strain>
    </source>
</reference>
<dbReference type="EMBL" id="ADAS02000020">
    <property type="protein sequence ID" value="OAV96441.1"/>
    <property type="molecule type" value="Genomic_DNA"/>
</dbReference>
<evidence type="ECO:0000313" key="2">
    <source>
        <dbReference type="EMBL" id="OAV96441.1"/>
    </source>
</evidence>
<accession>A0A180GV87</accession>
<evidence type="ECO:0008006" key="5">
    <source>
        <dbReference type="Google" id="ProtNLM"/>
    </source>
</evidence>
<reference evidence="3 4" key="3">
    <citation type="journal article" date="2017" name="G3 (Bethesda)">
        <title>Comparative analysis highlights variable genome content of wheat rusts and divergence of the mating loci.</title>
        <authorList>
            <person name="Cuomo C.A."/>
            <person name="Bakkeren G."/>
            <person name="Khalil H.B."/>
            <person name="Panwar V."/>
            <person name="Joly D."/>
            <person name="Linning R."/>
            <person name="Sakthikumar S."/>
            <person name="Song X."/>
            <person name="Adiconis X."/>
            <person name="Fan L."/>
            <person name="Goldberg J.M."/>
            <person name="Levin J.Z."/>
            <person name="Young S."/>
            <person name="Zeng Q."/>
            <person name="Anikster Y."/>
            <person name="Bruce M."/>
            <person name="Wang M."/>
            <person name="Yin C."/>
            <person name="McCallum B."/>
            <person name="Szabo L.J."/>
            <person name="Hulbert S."/>
            <person name="Chen X."/>
            <person name="Fellers J.P."/>
        </authorList>
    </citation>
    <scope>NUCLEOTIDE SEQUENCE</scope>
    <source>
        <strain evidence="4">Isolate 1-1 / race 1 (BBBD)</strain>
        <strain evidence="3">isolate 1-1 / race 1 (BBBD)</strain>
    </source>
</reference>
<dbReference type="OrthoDB" id="2505730at2759"/>
<reference evidence="3" key="4">
    <citation type="submission" date="2025-05" db="UniProtKB">
        <authorList>
            <consortium name="EnsemblFungi"/>
        </authorList>
    </citation>
    <scope>IDENTIFICATION</scope>
    <source>
        <strain evidence="3">isolate 1-1 / race 1 (BBBD)</strain>
    </source>
</reference>
<evidence type="ECO:0000313" key="3">
    <source>
        <dbReference type="EnsemblFungi" id="PTTG_04000-t43_1-p1"/>
    </source>
</evidence>
<dbReference type="Pfam" id="PF18758">
    <property type="entry name" value="KDZ"/>
    <property type="match status" value="1"/>
</dbReference>
<protein>
    <recommendedName>
        <fullName evidence="5">CxC1-like cysteine cluster associated with KDZ transposases domain-containing protein</fullName>
    </recommendedName>
</protein>
<reference evidence="2" key="2">
    <citation type="submission" date="2016-05" db="EMBL/GenBank/DDBJ databases">
        <title>Comparative analysis highlights variable genome content of wheat rusts and divergence of the mating loci.</title>
        <authorList>
            <person name="Cuomo C.A."/>
            <person name="Bakkeren G."/>
            <person name="Szabo L."/>
            <person name="Khalil H."/>
            <person name="Joly D."/>
            <person name="Goldberg J."/>
            <person name="Young S."/>
            <person name="Zeng Q."/>
            <person name="Fellers J."/>
        </authorList>
    </citation>
    <scope>NUCLEOTIDE SEQUENCE [LARGE SCALE GENOMIC DNA]</scope>
    <source>
        <strain evidence="2">1-1 BBBD Race 1</strain>
    </source>
</reference>
<feature type="compositionally biased region" description="Basic and acidic residues" evidence="1">
    <location>
        <begin position="256"/>
        <end position="267"/>
    </location>
</feature>